<name>A0A010RGR4_PSEFL</name>
<dbReference type="PATRIC" id="fig|1042209.11.peg.5198"/>
<proteinExistence type="predicted"/>
<dbReference type="Proteomes" id="UP000022611">
    <property type="component" value="Unassembled WGS sequence"/>
</dbReference>
<dbReference type="AlphaFoldDB" id="A0A010RGR4"/>
<dbReference type="Pfam" id="PF09523">
    <property type="entry name" value="DUF2390"/>
    <property type="match status" value="1"/>
</dbReference>
<feature type="coiled-coil region" evidence="1">
    <location>
        <begin position="81"/>
        <end position="108"/>
    </location>
</feature>
<comment type="caution">
    <text evidence="2">The sequence shown here is derived from an EMBL/GenBank/DDBJ whole genome shotgun (WGS) entry which is preliminary data.</text>
</comment>
<organism evidence="2 3">
    <name type="scientific">Pseudomonas fluorescens HK44</name>
    <dbReference type="NCBI Taxonomy" id="1042209"/>
    <lineage>
        <taxon>Bacteria</taxon>
        <taxon>Pseudomonadati</taxon>
        <taxon>Pseudomonadota</taxon>
        <taxon>Gammaproteobacteria</taxon>
        <taxon>Pseudomonadales</taxon>
        <taxon>Pseudomonadaceae</taxon>
        <taxon>Pseudomonas</taxon>
    </lineage>
</organism>
<evidence type="ECO:0008006" key="4">
    <source>
        <dbReference type="Google" id="ProtNLM"/>
    </source>
</evidence>
<evidence type="ECO:0000313" key="3">
    <source>
        <dbReference type="Proteomes" id="UP000022611"/>
    </source>
</evidence>
<gene>
    <name evidence="2" type="ORF">HK44_013890</name>
</gene>
<dbReference type="eggNOG" id="COG5589">
    <property type="taxonomic scope" value="Bacteria"/>
</dbReference>
<dbReference type="NCBIfam" id="TIGR02444">
    <property type="entry name" value="TIGR02444 family protein"/>
    <property type="match status" value="1"/>
</dbReference>
<protein>
    <recommendedName>
        <fullName evidence="4">TIGR02444 family protein</fullName>
    </recommendedName>
</protein>
<accession>A0A010RGR4</accession>
<dbReference type="RefSeq" id="WP_019694216.1">
    <property type="nucleotide sequence ID" value="NZ_AFOY02000019.1"/>
</dbReference>
<dbReference type="HOGENOM" id="CLU_119976_1_0_6"/>
<reference evidence="2 3" key="1">
    <citation type="journal article" date="2011" name="J. Bacteriol.">
        <title>Draft genome sequence of the polycyclic aromatic hydrocarbon-degrading, genetically engineered bioluminescent bioreporter Pseudomonas fluorescens HK44.</title>
        <authorList>
            <person name="Chauhan A."/>
            <person name="Layton A.C."/>
            <person name="Williams D.E."/>
            <person name="Smartt A.E."/>
            <person name="Ripp S."/>
            <person name="Karpinets T.V."/>
            <person name="Brown S.D."/>
            <person name="Sayler G.S."/>
        </authorList>
    </citation>
    <scope>NUCLEOTIDE SEQUENCE [LARGE SCALE GENOMIC DNA]</scope>
    <source>
        <strain evidence="2 3">HK44</strain>
    </source>
</reference>
<dbReference type="InterPro" id="IPR012659">
    <property type="entry name" value="CHP02444"/>
</dbReference>
<evidence type="ECO:0000313" key="2">
    <source>
        <dbReference type="EMBL" id="EXF91891.1"/>
    </source>
</evidence>
<keyword evidence="1" id="KW-0175">Coiled coil</keyword>
<sequence>MSSDLWSFSLTLYTRPGVEDACLKLQAAGADVCLLLCAAWLGQRGVRCNAQRLQHLQHLAGPWHTEVVQPLRQLRTQWKAAALDDEELNTLRTQVKALELEAERQLLLRLENAAQAWPQGQAKDLAVWLEGLAASAANLNRDALNQLRVAVTGT</sequence>
<dbReference type="EMBL" id="AFOY02000019">
    <property type="protein sequence ID" value="EXF91891.1"/>
    <property type="molecule type" value="Genomic_DNA"/>
</dbReference>
<evidence type="ECO:0000256" key="1">
    <source>
        <dbReference type="SAM" id="Coils"/>
    </source>
</evidence>
<dbReference type="OrthoDB" id="5795846at2"/>